<sequence length="203" mass="22061">MSDRHAAGACALLIIDMMNRFDFEGGERLGRAAVPCARVIERLRRRFDQAAAPVIYVNDNFAQWQAGFADLVAECRATPGPPATIARLLAPRPGDYYILKPKHSAFLATPLAVLLAKLGVRRLVLTGVALDSCVLATALDADMREYRLWVPGDAVAAITPARKRQGLAMLETTLAADIRGIRAVRGPFPVATRSLRKSHRSSS</sequence>
<dbReference type="InterPro" id="IPR050272">
    <property type="entry name" value="Isochorismatase-like_hydrls"/>
</dbReference>
<keyword evidence="4" id="KW-1185">Reference proteome</keyword>
<dbReference type="PATRIC" id="fig|344882.3.peg.2399"/>
<protein>
    <submittedName>
        <fullName evidence="3">Isochorismatase</fullName>
    </submittedName>
</protein>
<evidence type="ECO:0000313" key="3">
    <source>
        <dbReference type="EMBL" id="KRG70503.1"/>
    </source>
</evidence>
<reference evidence="3 4" key="1">
    <citation type="submission" date="2015-05" db="EMBL/GenBank/DDBJ databases">
        <title>Genome sequencing and analysis of members of genus Stenotrophomonas.</title>
        <authorList>
            <person name="Patil P.P."/>
            <person name="Midha S."/>
            <person name="Patil P.B."/>
        </authorList>
    </citation>
    <scope>NUCLEOTIDE SEQUENCE [LARGE SCALE GENOMIC DNA]</scope>
    <source>
        <strain evidence="3 4">DSM 21858</strain>
    </source>
</reference>
<comment type="caution">
    <text evidence="3">The sequence shown here is derived from an EMBL/GenBank/DDBJ whole genome shotgun (WGS) entry which is preliminary data.</text>
</comment>
<accession>A0A0R0CWI7</accession>
<dbReference type="SUPFAM" id="SSF52499">
    <property type="entry name" value="Isochorismatase-like hydrolases"/>
    <property type="match status" value="1"/>
</dbReference>
<dbReference type="PANTHER" id="PTHR43540">
    <property type="entry name" value="PEROXYUREIDOACRYLATE/UREIDOACRYLATE AMIDOHYDROLASE-RELATED"/>
    <property type="match status" value="1"/>
</dbReference>
<feature type="domain" description="Isochorismatase-like" evidence="2">
    <location>
        <begin position="10"/>
        <end position="173"/>
    </location>
</feature>
<evidence type="ECO:0000313" key="4">
    <source>
        <dbReference type="Proteomes" id="UP000052052"/>
    </source>
</evidence>
<dbReference type="AlphaFoldDB" id="A0A0R0CWI7"/>
<evidence type="ECO:0000256" key="1">
    <source>
        <dbReference type="ARBA" id="ARBA00022801"/>
    </source>
</evidence>
<name>A0A0R0CWI7_9GAMM</name>
<dbReference type="OrthoDB" id="9807387at2"/>
<dbReference type="Proteomes" id="UP000052052">
    <property type="component" value="Unassembled WGS sequence"/>
</dbReference>
<dbReference type="Gene3D" id="3.40.50.850">
    <property type="entry name" value="Isochorismatase-like"/>
    <property type="match status" value="1"/>
</dbReference>
<keyword evidence="1" id="KW-0378">Hydrolase</keyword>
<dbReference type="InterPro" id="IPR000868">
    <property type="entry name" value="Isochorismatase-like_dom"/>
</dbReference>
<dbReference type="CDD" id="cd00431">
    <property type="entry name" value="cysteine_hydrolases"/>
    <property type="match status" value="1"/>
</dbReference>
<dbReference type="GO" id="GO:0016787">
    <property type="term" value="F:hydrolase activity"/>
    <property type="evidence" value="ECO:0007669"/>
    <property type="project" value="UniProtKB-KW"/>
</dbReference>
<dbReference type="Pfam" id="PF00857">
    <property type="entry name" value="Isochorismatase"/>
    <property type="match status" value="1"/>
</dbReference>
<proteinExistence type="predicted"/>
<dbReference type="InterPro" id="IPR036380">
    <property type="entry name" value="Isochorismatase-like_sf"/>
</dbReference>
<gene>
    <name evidence="3" type="ORF">ABB29_05330</name>
</gene>
<evidence type="ECO:0000259" key="2">
    <source>
        <dbReference type="Pfam" id="PF00857"/>
    </source>
</evidence>
<organism evidence="3 4">
    <name type="scientific">Pseudoxanthomonas dokdonensis</name>
    <dbReference type="NCBI Taxonomy" id="344882"/>
    <lineage>
        <taxon>Bacteria</taxon>
        <taxon>Pseudomonadati</taxon>
        <taxon>Pseudomonadota</taxon>
        <taxon>Gammaproteobacteria</taxon>
        <taxon>Lysobacterales</taxon>
        <taxon>Lysobacteraceae</taxon>
        <taxon>Pseudoxanthomonas</taxon>
    </lineage>
</organism>
<dbReference type="STRING" id="344882.ABB29_05330"/>
<dbReference type="EMBL" id="LDJL01000005">
    <property type="protein sequence ID" value="KRG70503.1"/>
    <property type="molecule type" value="Genomic_DNA"/>
</dbReference>
<dbReference type="RefSeq" id="WP_057657585.1">
    <property type="nucleotide sequence ID" value="NZ_LDJL01000005.1"/>
</dbReference>
<dbReference type="PANTHER" id="PTHR43540:SF6">
    <property type="entry name" value="ISOCHORISMATASE-LIKE DOMAIN-CONTAINING PROTEIN"/>
    <property type="match status" value="1"/>
</dbReference>